<dbReference type="AlphaFoldDB" id="A0A0B6CVJ1"/>
<accession>A0A0B6CVJ1</accession>
<gene>
    <name evidence="1" type="ORF">LA55_1251</name>
</gene>
<proteinExistence type="predicted"/>
<dbReference type="EMBL" id="CP009440">
    <property type="protein sequence ID" value="AJI52865.1"/>
    <property type="molecule type" value="Genomic_DNA"/>
</dbReference>
<evidence type="ECO:0000313" key="1">
    <source>
        <dbReference type="EMBL" id="AJI52865.1"/>
    </source>
</evidence>
<organism evidence="1 2">
    <name type="scientific">Francisella philomiragia</name>
    <dbReference type="NCBI Taxonomy" id="28110"/>
    <lineage>
        <taxon>Bacteria</taxon>
        <taxon>Pseudomonadati</taxon>
        <taxon>Pseudomonadota</taxon>
        <taxon>Gammaproteobacteria</taxon>
        <taxon>Thiotrichales</taxon>
        <taxon>Francisellaceae</taxon>
        <taxon>Francisella</taxon>
    </lineage>
</organism>
<name>A0A0B6CVJ1_9GAMM</name>
<dbReference type="KEGG" id="fpz:LA55_1251"/>
<reference evidence="1 2" key="1">
    <citation type="journal article" date="2015" name="Genome Announc.">
        <title>Genome sequencing of 18 francisella strains to aid in assay development and testing.</title>
        <authorList>
            <person name="Johnson S.L."/>
            <person name="Daligault H.E."/>
            <person name="Davenport K.W."/>
            <person name="Coyne S.R."/>
            <person name="Frey K.G."/>
            <person name="Koroleva G.I."/>
            <person name="Broomall S.M."/>
            <person name="Bishop-Lilly K.A."/>
            <person name="Bruce D.C."/>
            <person name="Chertkov O."/>
            <person name="Freitas T."/>
            <person name="Jaissle J."/>
            <person name="Ladner J.T."/>
            <person name="Rosenzweig C.N."/>
            <person name="Gibbons H.S."/>
            <person name="Palacios G.F."/>
            <person name="Redden C.L."/>
            <person name="Xu Y."/>
            <person name="Minogue T.D."/>
            <person name="Chain P.S."/>
        </authorList>
    </citation>
    <scope>NUCLEOTIDE SEQUENCE [LARGE SCALE GENOMIC DNA]</scope>
    <source>
        <strain evidence="1 2">GA01-2794</strain>
    </source>
</reference>
<sequence length="90" mass="10884">MKKDTYYKINDMNDIYRIYQFDFKGTELQIHKLIPHGYRCWVDDECLGFYNTPEQAVEDIDLYMGDHDLADYYEVEQSVPTSLSEWSRIR</sequence>
<dbReference type="Proteomes" id="UP000031830">
    <property type="component" value="Chromosome"/>
</dbReference>
<protein>
    <submittedName>
        <fullName evidence="1">Uncharacterized protein</fullName>
    </submittedName>
</protein>
<evidence type="ECO:0000313" key="2">
    <source>
        <dbReference type="Proteomes" id="UP000031830"/>
    </source>
</evidence>